<evidence type="ECO:0000256" key="5">
    <source>
        <dbReference type="ARBA" id="ARBA00022917"/>
    </source>
</evidence>
<dbReference type="PROSITE" id="PS51722">
    <property type="entry name" value="G_TR_2"/>
    <property type="match status" value="1"/>
</dbReference>
<dbReference type="CDD" id="cd03696">
    <property type="entry name" value="SelB_II"/>
    <property type="match status" value="1"/>
</dbReference>
<dbReference type="Gene3D" id="1.10.10.2770">
    <property type="match status" value="1"/>
</dbReference>
<evidence type="ECO:0000256" key="2">
    <source>
        <dbReference type="ARBA" id="ARBA00015953"/>
    </source>
</evidence>
<dbReference type="InterPro" id="IPR015190">
    <property type="entry name" value="Elong_fac_SelB-wing-hlx_typ-2"/>
</dbReference>
<dbReference type="Gene3D" id="2.40.30.10">
    <property type="entry name" value="Translation factors"/>
    <property type="match status" value="1"/>
</dbReference>
<dbReference type="PANTHER" id="PTHR43721:SF22">
    <property type="entry name" value="ELONGATION FACTOR TU, MITOCHONDRIAL"/>
    <property type="match status" value="1"/>
</dbReference>
<dbReference type="NCBIfam" id="TIGR00475">
    <property type="entry name" value="selB"/>
    <property type="match status" value="1"/>
</dbReference>
<dbReference type="InterPro" id="IPR015191">
    <property type="entry name" value="SelB_WHD4"/>
</dbReference>
<keyword evidence="5" id="KW-0648">Protein biosynthesis</keyword>
<dbReference type="PRINTS" id="PR00315">
    <property type="entry name" value="ELONGATNFCT"/>
</dbReference>
<gene>
    <name evidence="10" type="primary">selB</name>
    <name evidence="10" type="ORF">KL86DES1_20404</name>
</gene>
<dbReference type="InterPro" id="IPR009001">
    <property type="entry name" value="Transl_elong_EF1A/Init_IF2_C"/>
</dbReference>
<dbReference type="SUPFAM" id="SSF52540">
    <property type="entry name" value="P-loop containing nucleoside triphosphate hydrolases"/>
    <property type="match status" value="1"/>
</dbReference>
<feature type="domain" description="Tr-type G" evidence="9">
    <location>
        <begin position="1"/>
        <end position="171"/>
    </location>
</feature>
<dbReference type="GO" id="GO:0003746">
    <property type="term" value="F:translation elongation factor activity"/>
    <property type="evidence" value="ECO:0007669"/>
    <property type="project" value="UniProtKB-KW"/>
</dbReference>
<dbReference type="PANTHER" id="PTHR43721">
    <property type="entry name" value="ELONGATION FACTOR TU-RELATED"/>
    <property type="match status" value="1"/>
</dbReference>
<dbReference type="InterPro" id="IPR036388">
    <property type="entry name" value="WH-like_DNA-bd_sf"/>
</dbReference>
<dbReference type="Pfam" id="PF09107">
    <property type="entry name" value="WHD_3rd_SelB"/>
    <property type="match status" value="1"/>
</dbReference>
<dbReference type="CDD" id="cd04171">
    <property type="entry name" value="SelB"/>
    <property type="match status" value="1"/>
</dbReference>
<evidence type="ECO:0000256" key="1">
    <source>
        <dbReference type="ARBA" id="ARBA00004496"/>
    </source>
</evidence>
<evidence type="ECO:0000256" key="6">
    <source>
        <dbReference type="ARBA" id="ARBA00023134"/>
    </source>
</evidence>
<keyword evidence="3" id="KW-0963">Cytoplasm</keyword>
<dbReference type="FunFam" id="3.40.50.300:FF:001064">
    <property type="entry name" value="Selenocysteine-specific translation elongation factor"/>
    <property type="match status" value="1"/>
</dbReference>
<keyword evidence="4" id="KW-0547">Nucleotide-binding</keyword>
<dbReference type="SUPFAM" id="SSF50447">
    <property type="entry name" value="Translation proteins"/>
    <property type="match status" value="1"/>
</dbReference>
<dbReference type="Gene3D" id="3.40.50.300">
    <property type="entry name" value="P-loop containing nucleotide triphosphate hydrolases"/>
    <property type="match status" value="1"/>
</dbReference>
<keyword evidence="10" id="KW-0251">Elongation factor</keyword>
<dbReference type="InterPro" id="IPR027417">
    <property type="entry name" value="P-loop_NTPase"/>
</dbReference>
<evidence type="ECO:0000256" key="7">
    <source>
        <dbReference type="ARBA" id="ARBA00025526"/>
    </source>
</evidence>
<dbReference type="InterPro" id="IPR050055">
    <property type="entry name" value="EF-Tu_GTPase"/>
</dbReference>
<reference evidence="10" key="1">
    <citation type="submission" date="2016-08" db="EMBL/GenBank/DDBJ databases">
        <authorList>
            <person name="Seilhamer J.J."/>
        </authorList>
    </citation>
    <scope>NUCLEOTIDE SEQUENCE</scope>
    <source>
        <strain evidence="10">86-1</strain>
    </source>
</reference>
<dbReference type="Pfam" id="PF25461">
    <property type="entry name" value="Beta-barrel_SelB"/>
    <property type="match status" value="1"/>
</dbReference>
<dbReference type="SUPFAM" id="SSF46785">
    <property type="entry name" value="Winged helix' DNA-binding domain"/>
    <property type="match status" value="3"/>
</dbReference>
<comment type="function">
    <text evidence="7">Translation factor necessary for the incorporation of selenocysteine into proteins. It probably replaces EF-Tu for the insertion of selenocysteine directed by the UGA codon. SelB binds GTP and GDP.</text>
</comment>
<dbReference type="InterPro" id="IPR005225">
    <property type="entry name" value="Small_GTP-bd"/>
</dbReference>
<dbReference type="NCBIfam" id="TIGR00231">
    <property type="entry name" value="small_GTP"/>
    <property type="match status" value="1"/>
</dbReference>
<dbReference type="RefSeq" id="WP_179980054.1">
    <property type="nucleotide sequence ID" value="NZ_LT608333.1"/>
</dbReference>
<accession>A0A212L3H6</accession>
<dbReference type="InterPro" id="IPR057335">
    <property type="entry name" value="Beta-barrel_SelB"/>
</dbReference>
<evidence type="ECO:0000256" key="8">
    <source>
        <dbReference type="ARBA" id="ARBA00031615"/>
    </source>
</evidence>
<dbReference type="GO" id="GO:0005737">
    <property type="term" value="C:cytoplasm"/>
    <property type="evidence" value="ECO:0007669"/>
    <property type="project" value="UniProtKB-SubCell"/>
</dbReference>
<dbReference type="InterPro" id="IPR004161">
    <property type="entry name" value="EFTu-like_2"/>
</dbReference>
<dbReference type="InterPro" id="IPR000795">
    <property type="entry name" value="T_Tr_GTP-bd_dom"/>
</dbReference>
<evidence type="ECO:0000256" key="4">
    <source>
        <dbReference type="ARBA" id="ARBA00022741"/>
    </source>
</evidence>
<dbReference type="AlphaFoldDB" id="A0A212L3H6"/>
<dbReference type="CDD" id="cd15491">
    <property type="entry name" value="selB_III"/>
    <property type="match status" value="1"/>
</dbReference>
<evidence type="ECO:0000256" key="3">
    <source>
        <dbReference type="ARBA" id="ARBA00022490"/>
    </source>
</evidence>
<dbReference type="EMBL" id="FMJC01000002">
    <property type="protein sequence ID" value="SCM72113.1"/>
    <property type="molecule type" value="Genomic_DNA"/>
</dbReference>
<name>A0A212L3H6_9BACT</name>
<dbReference type="GO" id="GO:0003723">
    <property type="term" value="F:RNA binding"/>
    <property type="evidence" value="ECO:0007669"/>
    <property type="project" value="InterPro"/>
</dbReference>
<sequence>MAVVLGTAGHIDHGKTSLVRALTGIDCDRLEEEKRRGITIELGFAWVDMPDGERLGIVDVPGHERFVKNMVAGAAGVDFVMLVIAADEGVMPQTREHLEICSLLGIRSGFVALTKADMVEADWLDMVTEDVRGFLAGTFLENAPIFPVSSATGQGVDDLRAHVFQMAKELPARRRCDIFRQPVDRVFSMKGHGTVITGTVISGAVKVGDELRFMPPDTPTRARGLQRHNKSVDEVQAGQRCATNVQGLEVGDIERGQVLAHPGELFPSRRWLMRLTCLSSAPRALRQRVEIHFHHGTLECPARVVFWDRDKLAPGETALAEVRFKDEMVGVFGDHCVVRAYSPLRTVAGGLLLSPLPPDLRRKDPQLQVKLALLQKLPTLDQEIETAPAGKAGAKVRDEARAGLIDAVLTLRGAEGADESRLRVLTGFPRAALEAGLQLLSARGSALCWDKEGRLWIGRQPFEALLQACLARGEELHQKDPLKPGFTRGALCAGWSKALPPRLVQRVLDTALKQEQLVLEGEGLRLAGHKVSLAADQVGLRQKLLDAHVAAQLTPPNLKDVLEELGVSAKEAAPVMRLLCEEGALVKIKDGLYYHGPVLSDILERVRRWFESNDNLDVGSLKEILGLSRKYLISLLEYMDNERITVRVGDQRRYRGRG</sequence>
<evidence type="ECO:0000259" key="9">
    <source>
        <dbReference type="PROSITE" id="PS51722"/>
    </source>
</evidence>
<proteinExistence type="predicted"/>
<dbReference type="SUPFAM" id="SSF50465">
    <property type="entry name" value="EF-Tu/eEF-1alpha/eIF2-gamma C-terminal domain"/>
    <property type="match status" value="1"/>
</dbReference>
<dbReference type="Pfam" id="PF03144">
    <property type="entry name" value="GTP_EFTU_D2"/>
    <property type="match status" value="1"/>
</dbReference>
<dbReference type="InterPro" id="IPR004535">
    <property type="entry name" value="Transl_elong_SelB"/>
</dbReference>
<dbReference type="GO" id="GO:0005525">
    <property type="term" value="F:GTP binding"/>
    <property type="evidence" value="ECO:0007669"/>
    <property type="project" value="UniProtKB-KW"/>
</dbReference>
<organism evidence="10">
    <name type="scientific">uncultured Desulfovibrio sp</name>
    <dbReference type="NCBI Taxonomy" id="167968"/>
    <lineage>
        <taxon>Bacteria</taxon>
        <taxon>Pseudomonadati</taxon>
        <taxon>Thermodesulfobacteriota</taxon>
        <taxon>Desulfovibrionia</taxon>
        <taxon>Desulfovibrionales</taxon>
        <taxon>Desulfovibrionaceae</taxon>
        <taxon>Desulfovibrio</taxon>
        <taxon>environmental samples</taxon>
    </lineage>
</organism>
<dbReference type="InterPro" id="IPR009000">
    <property type="entry name" value="Transl_B-barrel_sf"/>
</dbReference>
<dbReference type="GO" id="GO:0003924">
    <property type="term" value="F:GTPase activity"/>
    <property type="evidence" value="ECO:0007669"/>
    <property type="project" value="InterPro"/>
</dbReference>
<dbReference type="Pfam" id="PF00009">
    <property type="entry name" value="GTP_EFTU"/>
    <property type="match status" value="1"/>
</dbReference>
<protein>
    <recommendedName>
        <fullName evidence="2">Selenocysteine-specific elongation factor</fullName>
    </recommendedName>
    <alternativeName>
        <fullName evidence="8">SelB translation factor</fullName>
    </alternativeName>
</protein>
<evidence type="ECO:0000313" key="10">
    <source>
        <dbReference type="EMBL" id="SCM72113.1"/>
    </source>
</evidence>
<comment type="subcellular location">
    <subcellularLocation>
        <location evidence="1">Cytoplasm</location>
    </subcellularLocation>
</comment>
<dbReference type="Gene3D" id="1.10.10.10">
    <property type="entry name" value="Winged helix-like DNA-binding domain superfamily/Winged helix DNA-binding domain"/>
    <property type="match status" value="1"/>
</dbReference>
<keyword evidence="6" id="KW-0342">GTP-binding</keyword>
<dbReference type="GO" id="GO:0001514">
    <property type="term" value="P:selenocysteine incorporation"/>
    <property type="evidence" value="ECO:0007669"/>
    <property type="project" value="InterPro"/>
</dbReference>
<dbReference type="Pfam" id="PF09106">
    <property type="entry name" value="WHD_2nd_SelB"/>
    <property type="match status" value="1"/>
</dbReference>
<dbReference type="InterPro" id="IPR036390">
    <property type="entry name" value="WH_DNA-bd_sf"/>
</dbReference>